<evidence type="ECO:0000313" key="2">
    <source>
        <dbReference type="Proteomes" id="UP000006339"/>
    </source>
</evidence>
<name>A0A828Y371_9LEPT</name>
<sequence>MNKQNRIPIRNPIRILEYIEILRGMKAIPRVEDLLIFIFSHIHILFLT</sequence>
<organism evidence="1 2">
    <name type="scientific">Leptospira kirschneri str. 200802841</name>
    <dbReference type="NCBI Taxonomy" id="1193047"/>
    <lineage>
        <taxon>Bacteria</taxon>
        <taxon>Pseudomonadati</taxon>
        <taxon>Spirochaetota</taxon>
        <taxon>Spirochaetia</taxon>
        <taxon>Leptospirales</taxon>
        <taxon>Leptospiraceae</taxon>
        <taxon>Leptospira</taxon>
    </lineage>
</organism>
<gene>
    <name evidence="1" type="ORF">LEP1GSC131_1283</name>
</gene>
<keyword evidence="2" id="KW-1185">Reference proteome</keyword>
<dbReference type="Proteomes" id="UP000006339">
    <property type="component" value="Unassembled WGS sequence"/>
</dbReference>
<evidence type="ECO:0000313" key="1">
    <source>
        <dbReference type="EMBL" id="EKO51934.1"/>
    </source>
</evidence>
<dbReference type="EMBL" id="AKWH02000032">
    <property type="protein sequence ID" value="EKO51934.1"/>
    <property type="molecule type" value="Genomic_DNA"/>
</dbReference>
<reference evidence="1" key="1">
    <citation type="submission" date="2012-10" db="EMBL/GenBank/DDBJ databases">
        <authorList>
            <person name="Harkins D.M."/>
            <person name="Durkin A.S."/>
            <person name="Brinkac L.M."/>
            <person name="Selengut J.D."/>
            <person name="Sanka R."/>
            <person name="DePew J."/>
            <person name="Purushe J."/>
            <person name="Picardeau M."/>
            <person name="Werts C."/>
            <person name="Goarant C."/>
            <person name="Vinetz J.M."/>
            <person name="Sutton G.G."/>
            <person name="Nelson W.C."/>
            <person name="Fouts D.E."/>
        </authorList>
    </citation>
    <scope>NUCLEOTIDE SEQUENCE [LARGE SCALE GENOMIC DNA]</scope>
    <source>
        <strain evidence="1">200802841</strain>
    </source>
</reference>
<dbReference type="AlphaFoldDB" id="A0A828Y371"/>
<proteinExistence type="predicted"/>
<accession>A0A828Y371</accession>
<comment type="caution">
    <text evidence="1">The sequence shown here is derived from an EMBL/GenBank/DDBJ whole genome shotgun (WGS) entry which is preliminary data.</text>
</comment>
<protein>
    <submittedName>
        <fullName evidence="1">Uncharacterized protein</fullName>
    </submittedName>
</protein>